<comment type="caution">
    <text evidence="1">The sequence shown here is derived from an EMBL/GenBank/DDBJ whole genome shotgun (WGS) entry which is preliminary data.</text>
</comment>
<reference evidence="1" key="1">
    <citation type="journal article" date="2015" name="Nature">
        <title>Complex archaea that bridge the gap between prokaryotes and eukaryotes.</title>
        <authorList>
            <person name="Spang A."/>
            <person name="Saw J.H."/>
            <person name="Jorgensen S.L."/>
            <person name="Zaremba-Niedzwiedzka K."/>
            <person name="Martijn J."/>
            <person name="Lind A.E."/>
            <person name="van Eijk R."/>
            <person name="Schleper C."/>
            <person name="Guy L."/>
            <person name="Ettema T.J."/>
        </authorList>
    </citation>
    <scope>NUCLEOTIDE SEQUENCE</scope>
</reference>
<sequence>FYLVVFVIAHYFYFKLDLKFVTKIISYNIKET</sequence>
<proteinExistence type="predicted"/>
<dbReference type="AlphaFoldDB" id="A0A0F9S112"/>
<dbReference type="EMBL" id="LAZR01003009">
    <property type="protein sequence ID" value="KKN23053.1"/>
    <property type="molecule type" value="Genomic_DNA"/>
</dbReference>
<accession>A0A0F9S112</accession>
<name>A0A0F9S112_9ZZZZ</name>
<organism evidence="1">
    <name type="scientific">marine sediment metagenome</name>
    <dbReference type="NCBI Taxonomy" id="412755"/>
    <lineage>
        <taxon>unclassified sequences</taxon>
        <taxon>metagenomes</taxon>
        <taxon>ecological metagenomes</taxon>
    </lineage>
</organism>
<protein>
    <submittedName>
        <fullName evidence="1">Uncharacterized protein</fullName>
    </submittedName>
</protein>
<feature type="non-terminal residue" evidence="1">
    <location>
        <position position="1"/>
    </location>
</feature>
<evidence type="ECO:0000313" key="1">
    <source>
        <dbReference type="EMBL" id="KKN23053.1"/>
    </source>
</evidence>
<gene>
    <name evidence="1" type="ORF">LCGC14_0908750</name>
</gene>